<dbReference type="Pfam" id="PF11716">
    <property type="entry name" value="MDMPI_N"/>
    <property type="match status" value="1"/>
</dbReference>
<dbReference type="AlphaFoldDB" id="A0A3N0GKF8"/>
<keyword evidence="3" id="KW-1185">Reference proteome</keyword>
<sequence>MSTTRSAPSHAPLHQALELLERSIGYTRVQLQVVTPAMLCRPTPCARWSLATLLDHMADSLDALTDAADLRSVTLAMTPGPAFSAVGAVEALRERACALLGAWSAVANDDDVAIGDRALSSSLLACAGALEVAVHGWDVSQSTGAREPIPAALARDLLTWADVLVTDDDRPARFDYPLDGPSVGPSSRLLLMLGREP</sequence>
<dbReference type="Gene3D" id="1.20.120.450">
    <property type="entry name" value="dinb family like domain"/>
    <property type="match status" value="1"/>
</dbReference>
<evidence type="ECO:0000313" key="3">
    <source>
        <dbReference type="Proteomes" id="UP000279994"/>
    </source>
</evidence>
<dbReference type="GO" id="GO:0046872">
    <property type="term" value="F:metal ion binding"/>
    <property type="evidence" value="ECO:0007669"/>
    <property type="project" value="InterPro"/>
</dbReference>
<accession>A0A3N0GKF8</accession>
<gene>
    <name evidence="2" type="ORF">EFL26_18500</name>
</gene>
<name>A0A3N0GKF8_9ACTN</name>
<dbReference type="OrthoDB" id="5185819at2"/>
<evidence type="ECO:0000313" key="2">
    <source>
        <dbReference type="EMBL" id="RNM12608.1"/>
    </source>
</evidence>
<reference evidence="2 3" key="1">
    <citation type="submission" date="2018-11" db="EMBL/GenBank/DDBJ databases">
        <authorList>
            <person name="Li F."/>
        </authorList>
    </citation>
    <scope>NUCLEOTIDE SEQUENCE [LARGE SCALE GENOMIC DNA]</scope>
    <source>
        <strain evidence="2 3">Gsoil 818</strain>
    </source>
</reference>
<feature type="domain" description="Mycothiol-dependent maleylpyruvate isomerase metal-binding" evidence="1">
    <location>
        <begin position="30"/>
        <end position="139"/>
    </location>
</feature>
<dbReference type="SUPFAM" id="SSF109854">
    <property type="entry name" value="DinB/YfiT-like putative metalloenzymes"/>
    <property type="match status" value="1"/>
</dbReference>
<proteinExistence type="predicted"/>
<dbReference type="RefSeq" id="WP_123224372.1">
    <property type="nucleotide sequence ID" value="NZ_RJSF01000044.1"/>
</dbReference>
<dbReference type="InterPro" id="IPR034660">
    <property type="entry name" value="DinB/YfiT-like"/>
</dbReference>
<dbReference type="InterPro" id="IPR024344">
    <property type="entry name" value="MDMPI_metal-binding"/>
</dbReference>
<evidence type="ECO:0000259" key="1">
    <source>
        <dbReference type="Pfam" id="PF11716"/>
    </source>
</evidence>
<dbReference type="Proteomes" id="UP000279994">
    <property type="component" value="Unassembled WGS sequence"/>
</dbReference>
<comment type="caution">
    <text evidence="2">The sequence shown here is derived from an EMBL/GenBank/DDBJ whole genome shotgun (WGS) entry which is preliminary data.</text>
</comment>
<dbReference type="EMBL" id="RJSF01000044">
    <property type="protein sequence ID" value="RNM12608.1"/>
    <property type="molecule type" value="Genomic_DNA"/>
</dbReference>
<organism evidence="2 3">
    <name type="scientific">Nocardioides pocheonensis</name>
    <dbReference type="NCBI Taxonomy" id="661485"/>
    <lineage>
        <taxon>Bacteria</taxon>
        <taxon>Bacillati</taxon>
        <taxon>Actinomycetota</taxon>
        <taxon>Actinomycetes</taxon>
        <taxon>Propionibacteriales</taxon>
        <taxon>Nocardioidaceae</taxon>
        <taxon>Nocardioides</taxon>
    </lineage>
</organism>
<protein>
    <submittedName>
        <fullName evidence="2">TIGR03086 family protein</fullName>
    </submittedName>
</protein>